<comment type="caution">
    <text evidence="2">The sequence shown here is derived from an EMBL/GenBank/DDBJ whole genome shotgun (WGS) entry which is preliminary data.</text>
</comment>
<protein>
    <submittedName>
        <fullName evidence="2">ABC transporter ATP-binding protein</fullName>
    </submittedName>
</protein>
<dbReference type="Proteomes" id="UP000742460">
    <property type="component" value="Unassembled WGS sequence"/>
</dbReference>
<evidence type="ECO:0000256" key="1">
    <source>
        <dbReference type="SAM" id="Phobius"/>
    </source>
</evidence>
<keyword evidence="2" id="KW-0067">ATP-binding</keyword>
<sequence length="91" mass="9942">MAVGTSRTGTSSDTDRPSLLRRLVGTSAVPKKERLDPSALRRTLRVVRPHLPRHLLLCLVGMVGLLLDVAFRVLEPWPLKYAVDAVTSALG</sequence>
<evidence type="ECO:0000313" key="2">
    <source>
        <dbReference type="EMBL" id="HJG92620.1"/>
    </source>
</evidence>
<dbReference type="AlphaFoldDB" id="A0A921MY88"/>
<name>A0A921MY88_9MICO</name>
<keyword evidence="1" id="KW-0812">Transmembrane</keyword>
<feature type="transmembrane region" description="Helical" evidence="1">
    <location>
        <begin position="55"/>
        <end position="74"/>
    </location>
</feature>
<organism evidence="2 3">
    <name type="scientific">Brachybacterium massiliense</name>
    <dbReference type="NCBI Taxonomy" id="1755098"/>
    <lineage>
        <taxon>Bacteria</taxon>
        <taxon>Bacillati</taxon>
        <taxon>Actinomycetota</taxon>
        <taxon>Actinomycetes</taxon>
        <taxon>Micrococcales</taxon>
        <taxon>Dermabacteraceae</taxon>
        <taxon>Brachybacterium</taxon>
    </lineage>
</organism>
<keyword evidence="1" id="KW-1133">Transmembrane helix</keyword>
<gene>
    <name evidence="2" type="ORF">K8V81_12950</name>
</gene>
<accession>A0A921MY88</accession>
<evidence type="ECO:0000313" key="3">
    <source>
        <dbReference type="Proteomes" id="UP000742460"/>
    </source>
</evidence>
<reference evidence="2" key="2">
    <citation type="submission" date="2021-09" db="EMBL/GenBank/DDBJ databases">
        <authorList>
            <person name="Gilroy R."/>
        </authorList>
    </citation>
    <scope>NUCLEOTIDE SEQUENCE</scope>
    <source>
        <strain evidence="2">ChiGjej5B5-22894</strain>
    </source>
</reference>
<reference evidence="2" key="1">
    <citation type="journal article" date="2021" name="PeerJ">
        <title>Extensive microbial diversity within the chicken gut microbiome revealed by metagenomics and culture.</title>
        <authorList>
            <person name="Gilroy R."/>
            <person name="Ravi A."/>
            <person name="Getino M."/>
            <person name="Pursley I."/>
            <person name="Horton D.L."/>
            <person name="Alikhan N.F."/>
            <person name="Baker D."/>
            <person name="Gharbi K."/>
            <person name="Hall N."/>
            <person name="Watson M."/>
            <person name="Adriaenssens E.M."/>
            <person name="Foster-Nyarko E."/>
            <person name="Jarju S."/>
            <person name="Secka A."/>
            <person name="Antonio M."/>
            <person name="Oren A."/>
            <person name="Chaudhuri R.R."/>
            <person name="La Ragione R."/>
            <person name="Hildebrand F."/>
            <person name="Pallen M.J."/>
        </authorList>
    </citation>
    <scope>NUCLEOTIDE SEQUENCE</scope>
    <source>
        <strain evidence="2">ChiGjej5B5-22894</strain>
    </source>
</reference>
<keyword evidence="2" id="KW-0547">Nucleotide-binding</keyword>
<keyword evidence="1" id="KW-0472">Membrane</keyword>
<dbReference type="GO" id="GO:0005524">
    <property type="term" value="F:ATP binding"/>
    <property type="evidence" value="ECO:0007669"/>
    <property type="project" value="UniProtKB-KW"/>
</dbReference>
<proteinExistence type="predicted"/>
<feature type="non-terminal residue" evidence="2">
    <location>
        <position position="91"/>
    </location>
</feature>
<dbReference type="EMBL" id="DYUE01000306">
    <property type="protein sequence ID" value="HJG92620.1"/>
    <property type="molecule type" value="Genomic_DNA"/>
</dbReference>